<dbReference type="Gene3D" id="3.30.1380.10">
    <property type="match status" value="1"/>
</dbReference>
<evidence type="ECO:0000313" key="2">
    <source>
        <dbReference type="EMBL" id="AZT39672.1"/>
    </source>
</evidence>
<dbReference type="RefSeq" id="WP_168445673.1">
    <property type="nucleotide sequence ID" value="NZ_CP034699.1"/>
</dbReference>
<accession>A0A3Q9MSM2</accession>
<dbReference type="EMBL" id="CP034710">
    <property type="protein sequence ID" value="AZT39672.1"/>
    <property type="molecule type" value="Genomic_DNA"/>
</dbReference>
<dbReference type="SUPFAM" id="SSF55166">
    <property type="entry name" value="Hedgehog/DD-peptidase"/>
    <property type="match status" value="1"/>
</dbReference>
<geneLocation type="plasmid" evidence="3">
    <name>pRSE40</name>
</geneLocation>
<dbReference type="AlphaFoldDB" id="A0A3Q9MSM2"/>
<dbReference type="InterPro" id="IPR009045">
    <property type="entry name" value="Zn_M74/Hedgehog-like"/>
</dbReference>
<sequence>MEKFTFSKKSLSKLQGVNAELIKLSLRALDLSPIDFGITEGLRTRERQKELYQQGKSETLNSRHLTGHAIDVMAYPTPEGSWDFSDYELIASAFQQASKELQISVEWGGNWKSRDGVHFQLPWEKYPV</sequence>
<gene>
    <name evidence="3" type="ORF">EL007_24555</name>
    <name evidence="2" type="ORF">ELZ88_24385</name>
</gene>
<keyword evidence="2" id="KW-0614">Plasmid</keyword>
<name>A0A3Q9MSM2_SALET</name>
<geneLocation type="plasmid" evidence="2">
    <name>pRSE21</name>
</geneLocation>
<protein>
    <submittedName>
        <fullName evidence="2">M15 family peptidase</fullName>
    </submittedName>
</protein>
<dbReference type="InterPro" id="IPR039561">
    <property type="entry name" value="Peptidase_M15C"/>
</dbReference>
<proteinExistence type="predicted"/>
<reference evidence="2" key="1">
    <citation type="submission" date="2018-12" db="EMBL/GenBank/DDBJ databases">
        <title>Complete genome sequences of twenty non-typhoidal Salmonella isolates from Rwanda.</title>
        <authorList>
            <person name="Byukusenge M."/>
            <person name="Li L."/>
            <person name="Subhashinie K."/>
            <person name="Nzayirambaho M."/>
            <person name="Kuchipudi S.V."/>
            <person name="Jayarao B.M."/>
        </authorList>
    </citation>
    <scope>NUCLEOTIDE SEQUENCE</scope>
    <source>
        <strain evidence="2">RSE21</strain>
        <strain evidence="3">RSE40</strain>
        <plasmid evidence="2">pRSE21</plasmid>
        <plasmid evidence="3">pRSE40</plasmid>
    </source>
</reference>
<feature type="domain" description="Peptidase M15C" evidence="1">
    <location>
        <begin position="57"/>
        <end position="121"/>
    </location>
</feature>
<dbReference type="GO" id="GO:0008233">
    <property type="term" value="F:peptidase activity"/>
    <property type="evidence" value="ECO:0007669"/>
    <property type="project" value="InterPro"/>
</dbReference>
<evidence type="ECO:0000259" key="1">
    <source>
        <dbReference type="Pfam" id="PF13539"/>
    </source>
</evidence>
<organism evidence="2">
    <name type="scientific">Salmonella enterica subsp. enterica serovar Karamoja</name>
    <dbReference type="NCBI Taxonomy" id="2500153"/>
    <lineage>
        <taxon>Bacteria</taxon>
        <taxon>Pseudomonadati</taxon>
        <taxon>Pseudomonadota</taxon>
        <taxon>Gammaproteobacteria</taxon>
        <taxon>Enterobacterales</taxon>
        <taxon>Enterobacteriaceae</taxon>
        <taxon>Salmonella</taxon>
    </lineage>
</organism>
<evidence type="ECO:0000313" key="3">
    <source>
        <dbReference type="EMBL" id="AZT44428.1"/>
    </source>
</evidence>
<dbReference type="Pfam" id="PF13539">
    <property type="entry name" value="Peptidase_M15_4"/>
    <property type="match status" value="1"/>
</dbReference>
<dbReference type="CDD" id="cd14845">
    <property type="entry name" value="L-Ala-D-Glu_peptidase_like"/>
    <property type="match status" value="1"/>
</dbReference>
<dbReference type="EMBL" id="CP034699">
    <property type="protein sequence ID" value="AZT44428.1"/>
    <property type="molecule type" value="Genomic_DNA"/>
</dbReference>